<dbReference type="InterPro" id="IPR005123">
    <property type="entry name" value="Oxoglu/Fe-dep_dioxygenase_dom"/>
</dbReference>
<accession>A0A101S5Z1</accession>
<reference evidence="5 6" key="1">
    <citation type="submission" date="2015-10" db="EMBL/GenBank/DDBJ databases">
        <title>Draft genome sequence of Streptomyces griseorubiginosus DSM 40469, type strain for the species Streptomyces griseorubiginosus.</title>
        <authorList>
            <person name="Ruckert C."/>
            <person name="Winkler A."/>
            <person name="Kalinowski J."/>
            <person name="Kampfer P."/>
            <person name="Glaeser S."/>
        </authorList>
    </citation>
    <scope>NUCLEOTIDE SEQUENCE [LARGE SCALE GENOMIC DNA]</scope>
    <source>
        <strain evidence="5 6">DSM 40469</strain>
    </source>
</reference>
<keyword evidence="2" id="KW-0045">Antibiotic biosynthesis</keyword>
<evidence type="ECO:0000313" key="6">
    <source>
        <dbReference type="Proteomes" id="UP000054375"/>
    </source>
</evidence>
<dbReference type="Proteomes" id="UP000054375">
    <property type="component" value="Unassembled WGS sequence"/>
</dbReference>
<dbReference type="EMBL" id="LMWV01000007">
    <property type="protein sequence ID" value="KUN67953.1"/>
    <property type="molecule type" value="Genomic_DNA"/>
</dbReference>
<keyword evidence="3" id="KW-0560">Oxidoreductase</keyword>
<dbReference type="AlphaFoldDB" id="A0A101S5Z1"/>
<dbReference type="Gene3D" id="2.60.120.330">
    <property type="entry name" value="B-lactam Antibiotic, Isopenicillin N Synthase, Chain"/>
    <property type="match status" value="1"/>
</dbReference>
<dbReference type="InterPro" id="IPR027443">
    <property type="entry name" value="IPNS-like_sf"/>
</dbReference>
<evidence type="ECO:0000256" key="3">
    <source>
        <dbReference type="RuleBase" id="RU003682"/>
    </source>
</evidence>
<dbReference type="InterPro" id="IPR026992">
    <property type="entry name" value="DIOX_N"/>
</dbReference>
<dbReference type="InterPro" id="IPR050231">
    <property type="entry name" value="Iron_ascorbate_oxido_reductase"/>
</dbReference>
<evidence type="ECO:0000256" key="1">
    <source>
        <dbReference type="ARBA" id="ARBA00004792"/>
    </source>
</evidence>
<proteinExistence type="inferred from homology"/>
<evidence type="ECO:0000256" key="2">
    <source>
        <dbReference type="ARBA" id="ARBA00023194"/>
    </source>
</evidence>
<dbReference type="GO" id="GO:0046872">
    <property type="term" value="F:metal ion binding"/>
    <property type="evidence" value="ECO:0007669"/>
    <property type="project" value="UniProtKB-KW"/>
</dbReference>
<name>A0A101S5Z1_9ACTN</name>
<keyword evidence="3" id="KW-0408">Iron</keyword>
<comment type="similarity">
    <text evidence="3">Belongs to the iron/ascorbate-dependent oxidoreductase family.</text>
</comment>
<dbReference type="GO" id="GO:0016491">
    <property type="term" value="F:oxidoreductase activity"/>
    <property type="evidence" value="ECO:0007669"/>
    <property type="project" value="UniProtKB-KW"/>
</dbReference>
<sequence>MTTDPHVPPPLRTFRLPSAVDGTDADRALGRELVAAWQSDGIFQVHATPAQQEATERALEASRAFCRKPLSEKAGYVSDLSYSGYVASGEEETAGERDGSEIFTVCPDIRADDPRVIDRWPCHGPAPWPSPGYARAMKGYMTAVGELGHRLLRLTALGLGLDDPDHFTRLTADGWHHMRVLRFPPADAGSERGIGAHTDYGLLVIAAQDDVGGLYVRPPVPGEERGRNWLPGESMAGRHEHEEPWTYVTPVPAVLTVFPGDIMQFMTGGALLSTPHKVRLADRERYTLAYFHEPAFNAVARPLDTADPTAYIHYGTHFTRMFMRCYPERVTTTRIETDGRLKVLDRLREEALA</sequence>
<evidence type="ECO:0000259" key="4">
    <source>
        <dbReference type="PROSITE" id="PS51471"/>
    </source>
</evidence>
<dbReference type="PROSITE" id="PS51471">
    <property type="entry name" value="FE2OG_OXY"/>
    <property type="match status" value="1"/>
</dbReference>
<dbReference type="GO" id="GO:0017000">
    <property type="term" value="P:antibiotic biosynthetic process"/>
    <property type="evidence" value="ECO:0007669"/>
    <property type="project" value="UniProtKB-KW"/>
</dbReference>
<keyword evidence="3" id="KW-0479">Metal-binding</keyword>
<gene>
    <name evidence="5" type="ORF">AQJ54_13020</name>
</gene>
<keyword evidence="6" id="KW-1185">Reference proteome</keyword>
<dbReference type="Pfam" id="PF03171">
    <property type="entry name" value="2OG-FeII_Oxy"/>
    <property type="match status" value="1"/>
</dbReference>
<evidence type="ECO:0000313" key="5">
    <source>
        <dbReference type="EMBL" id="KUN67953.1"/>
    </source>
</evidence>
<dbReference type="SUPFAM" id="SSF51197">
    <property type="entry name" value="Clavaminate synthase-like"/>
    <property type="match status" value="1"/>
</dbReference>
<dbReference type="RefSeq" id="WP_062237234.1">
    <property type="nucleotide sequence ID" value="NZ_JBPJFL010000001.1"/>
</dbReference>
<dbReference type="Pfam" id="PF14226">
    <property type="entry name" value="DIOX_N"/>
    <property type="match status" value="1"/>
</dbReference>
<comment type="pathway">
    <text evidence="1">Antibiotic biosynthesis.</text>
</comment>
<organism evidence="5 6">
    <name type="scientific">Streptomyces griseorubiginosus</name>
    <dbReference type="NCBI Taxonomy" id="67304"/>
    <lineage>
        <taxon>Bacteria</taxon>
        <taxon>Bacillati</taxon>
        <taxon>Actinomycetota</taxon>
        <taxon>Actinomycetes</taxon>
        <taxon>Kitasatosporales</taxon>
        <taxon>Streptomycetaceae</taxon>
        <taxon>Streptomyces</taxon>
    </lineage>
</organism>
<comment type="caution">
    <text evidence="5">The sequence shown here is derived from an EMBL/GenBank/DDBJ whole genome shotgun (WGS) entry which is preliminary data.</text>
</comment>
<protein>
    <submittedName>
        <fullName evidence="5">MFS transporter</fullName>
    </submittedName>
</protein>
<dbReference type="PANTHER" id="PTHR47990">
    <property type="entry name" value="2-OXOGLUTARATE (2OG) AND FE(II)-DEPENDENT OXYGENASE SUPERFAMILY PROTEIN-RELATED"/>
    <property type="match status" value="1"/>
</dbReference>
<dbReference type="InterPro" id="IPR044861">
    <property type="entry name" value="IPNS-like_FE2OG_OXY"/>
</dbReference>
<feature type="domain" description="Fe2OG dioxygenase" evidence="4">
    <location>
        <begin position="174"/>
        <end position="294"/>
    </location>
</feature>